<dbReference type="InterPro" id="IPR050570">
    <property type="entry name" value="Cell_wall_metabolism_enzyme"/>
</dbReference>
<dbReference type="STRING" id="521045.Kole_0317"/>
<dbReference type="PROSITE" id="PS51782">
    <property type="entry name" value="LYSM"/>
    <property type="match status" value="2"/>
</dbReference>
<dbReference type="RefSeq" id="WP_012744829.1">
    <property type="nucleotide sequence ID" value="NC_012785.1"/>
</dbReference>
<reference evidence="3 4" key="1">
    <citation type="submission" date="2009-06" db="EMBL/GenBank/DDBJ databases">
        <title>Complete sequence of Thermotogales bacterium TBF 19.5.1.</title>
        <authorList>
            <consortium name="US DOE Joint Genome Institute"/>
            <person name="Lucas S."/>
            <person name="Copeland A."/>
            <person name="Lapidus A."/>
            <person name="Glavina del Rio T."/>
            <person name="Tice H."/>
            <person name="Bruce D."/>
            <person name="Goodwin L."/>
            <person name="Pitluck S."/>
            <person name="Chertkov O."/>
            <person name="Brettin T."/>
            <person name="Detter J.C."/>
            <person name="Han C."/>
            <person name="Schmutz J."/>
            <person name="Larimer F."/>
            <person name="Land M."/>
            <person name="Hauser L."/>
            <person name="Kyrpides N."/>
            <person name="Ovchinnikova G."/>
            <person name="Noll K."/>
        </authorList>
    </citation>
    <scope>NUCLEOTIDE SEQUENCE [LARGE SCALE GENOMIC DNA]</scope>
    <source>
        <strain evidence="4">ATCC BAA-1733 / DSM 21960 / TBF 19.5.1</strain>
    </source>
</reference>
<feature type="domain" description="LysM" evidence="2">
    <location>
        <begin position="74"/>
        <end position="118"/>
    </location>
</feature>
<keyword evidence="1" id="KW-0732">Signal</keyword>
<dbReference type="Pfam" id="PF01476">
    <property type="entry name" value="LysM"/>
    <property type="match status" value="2"/>
</dbReference>
<dbReference type="PANTHER" id="PTHR21666:SF289">
    <property type="entry name" value="L-ALA--D-GLU ENDOPEPTIDASE"/>
    <property type="match status" value="1"/>
</dbReference>
<dbReference type="HOGENOM" id="CLU_029425_7_3_0"/>
<dbReference type="Pfam" id="PF01551">
    <property type="entry name" value="Peptidase_M23"/>
    <property type="match status" value="1"/>
</dbReference>
<dbReference type="Proteomes" id="UP000002382">
    <property type="component" value="Chromosome"/>
</dbReference>
<name>C5CDF8_KOSOT</name>
<dbReference type="InterPro" id="IPR016047">
    <property type="entry name" value="M23ase_b-sheet_dom"/>
</dbReference>
<sequence length="286" mass="32326">MKLKHIMLLVFIIAVAHLYAYMLLTYEVQPGDTLYEIARRFDVHISTILDFNDIENPRLLRVGEQLIIPQPDGLLYEVKKGDTLTYIAKLFFTPLEPLLKANNLTRDSWVFPGQKIFIPASIINVFAYEPIEKPLRWPVYGYISSYYGMRIHPITGQRKFHTGLDIAAPEGAPIFAAGRGTVVFAGFDKGYGYMVEIMHDDGETVTRYAHMSHISVYVGQHVYAGDLLGRVGSTGLATGPHVHFEVRRLAADGKSYPRDPIAFLPTRDLIYYVREYKHDGTQSGGK</sequence>
<dbReference type="GO" id="GO:0004222">
    <property type="term" value="F:metalloendopeptidase activity"/>
    <property type="evidence" value="ECO:0007669"/>
    <property type="project" value="TreeGrafter"/>
</dbReference>
<proteinExistence type="predicted"/>
<evidence type="ECO:0000313" key="4">
    <source>
        <dbReference type="Proteomes" id="UP000002382"/>
    </source>
</evidence>
<dbReference type="AlphaFoldDB" id="C5CDF8"/>
<dbReference type="InterPro" id="IPR018392">
    <property type="entry name" value="LysM"/>
</dbReference>
<dbReference type="InterPro" id="IPR036779">
    <property type="entry name" value="LysM_dom_sf"/>
</dbReference>
<dbReference type="eggNOG" id="COG1388">
    <property type="taxonomic scope" value="Bacteria"/>
</dbReference>
<dbReference type="InterPro" id="IPR011055">
    <property type="entry name" value="Dup_hybrid_motif"/>
</dbReference>
<evidence type="ECO:0000313" key="3">
    <source>
        <dbReference type="EMBL" id="ACR79042.1"/>
    </source>
</evidence>
<dbReference type="SMART" id="SM00257">
    <property type="entry name" value="LysM"/>
    <property type="match status" value="2"/>
</dbReference>
<evidence type="ECO:0000259" key="2">
    <source>
        <dbReference type="PROSITE" id="PS51782"/>
    </source>
</evidence>
<gene>
    <name evidence="3" type="ordered locus">Kole_0317</name>
</gene>
<dbReference type="eggNOG" id="COG0739">
    <property type="taxonomic scope" value="Bacteria"/>
</dbReference>
<dbReference type="CDD" id="cd12797">
    <property type="entry name" value="M23_peptidase"/>
    <property type="match status" value="1"/>
</dbReference>
<dbReference type="SUPFAM" id="SSF51261">
    <property type="entry name" value="Duplicated hybrid motif"/>
    <property type="match status" value="1"/>
</dbReference>
<reference evidence="3 4" key="2">
    <citation type="journal article" date="2011" name="J. Bacteriol.">
        <title>Genome Sequence of Kosmotoga olearia Strain TBF 19.5.1, a Thermophilic Bacterium with a Wide Growth Temperature Range, Isolated from the Troll B Oil Platform in the North Sea.</title>
        <authorList>
            <person name="Swithers K.S."/>
            <person name="Dipippo J.L."/>
            <person name="Bruce D.C."/>
            <person name="Detter C."/>
            <person name="Tapia R."/>
            <person name="Han S."/>
            <person name="Goodwin L.A."/>
            <person name="Han J."/>
            <person name="Woyke T."/>
            <person name="Pitluck S."/>
            <person name="Pennacchio L."/>
            <person name="Nolan M."/>
            <person name="Mikhailova N."/>
            <person name="Land M.L."/>
            <person name="Nesbo C.L."/>
            <person name="Gogarten J.P."/>
            <person name="Noll K.M."/>
        </authorList>
    </citation>
    <scope>NUCLEOTIDE SEQUENCE [LARGE SCALE GENOMIC DNA]</scope>
    <source>
        <strain evidence="4">ATCC BAA-1733 / DSM 21960 / TBF 19.5.1</strain>
    </source>
</reference>
<evidence type="ECO:0000256" key="1">
    <source>
        <dbReference type="ARBA" id="ARBA00022729"/>
    </source>
</evidence>
<organism evidence="3 4">
    <name type="scientific">Kosmotoga olearia (strain ATCC BAA-1733 / DSM 21960 / TBF 19.5.1)</name>
    <dbReference type="NCBI Taxonomy" id="521045"/>
    <lineage>
        <taxon>Bacteria</taxon>
        <taxon>Thermotogati</taxon>
        <taxon>Thermotogota</taxon>
        <taxon>Thermotogae</taxon>
        <taxon>Kosmotogales</taxon>
        <taxon>Kosmotogaceae</taxon>
        <taxon>Kosmotoga</taxon>
    </lineage>
</organism>
<dbReference type="Gene3D" id="2.70.70.10">
    <property type="entry name" value="Glucose Permease (Domain IIA)"/>
    <property type="match status" value="1"/>
</dbReference>
<accession>C5CDF8</accession>
<dbReference type="EMBL" id="CP001634">
    <property type="protein sequence ID" value="ACR79042.1"/>
    <property type="molecule type" value="Genomic_DNA"/>
</dbReference>
<protein>
    <submittedName>
        <fullName evidence="3">Peptidase M23</fullName>
    </submittedName>
</protein>
<dbReference type="KEGG" id="kol:Kole_0317"/>
<dbReference type="PANTHER" id="PTHR21666">
    <property type="entry name" value="PEPTIDASE-RELATED"/>
    <property type="match status" value="1"/>
</dbReference>
<keyword evidence="4" id="KW-1185">Reference proteome</keyword>
<dbReference type="CDD" id="cd00118">
    <property type="entry name" value="LysM"/>
    <property type="match status" value="2"/>
</dbReference>
<dbReference type="Gene3D" id="3.10.350.10">
    <property type="entry name" value="LysM domain"/>
    <property type="match status" value="2"/>
</dbReference>
<feature type="domain" description="LysM" evidence="2">
    <location>
        <begin position="24"/>
        <end position="68"/>
    </location>
</feature>